<name>A0AAV4CTD1_9GAST</name>
<accession>A0AAV4CTD1</accession>
<organism evidence="1 2">
    <name type="scientific">Plakobranchus ocellatus</name>
    <dbReference type="NCBI Taxonomy" id="259542"/>
    <lineage>
        <taxon>Eukaryota</taxon>
        <taxon>Metazoa</taxon>
        <taxon>Spiralia</taxon>
        <taxon>Lophotrochozoa</taxon>
        <taxon>Mollusca</taxon>
        <taxon>Gastropoda</taxon>
        <taxon>Heterobranchia</taxon>
        <taxon>Euthyneura</taxon>
        <taxon>Panpulmonata</taxon>
        <taxon>Sacoglossa</taxon>
        <taxon>Placobranchoidea</taxon>
        <taxon>Plakobranchidae</taxon>
        <taxon>Plakobranchus</taxon>
    </lineage>
</organism>
<dbReference type="EMBL" id="BLXT01006967">
    <property type="protein sequence ID" value="GFO35160.1"/>
    <property type="molecule type" value="Genomic_DNA"/>
</dbReference>
<comment type="caution">
    <text evidence="1">The sequence shown here is derived from an EMBL/GenBank/DDBJ whole genome shotgun (WGS) entry which is preliminary data.</text>
</comment>
<sequence>MRSGSGNRKRQAIWRSMFNVLPVFKHLEAEIVRGQERLGVNIMPLRWRRNNKQTKRKQQLQQQQQLDMLPLSRLRWTPFLDESIGKLYSSAVCNRRLRLRVSSFTSPALP</sequence>
<reference evidence="1 2" key="1">
    <citation type="journal article" date="2021" name="Elife">
        <title>Chloroplast acquisition without the gene transfer in kleptoplastic sea slugs, Plakobranchus ocellatus.</title>
        <authorList>
            <person name="Maeda T."/>
            <person name="Takahashi S."/>
            <person name="Yoshida T."/>
            <person name="Shimamura S."/>
            <person name="Takaki Y."/>
            <person name="Nagai Y."/>
            <person name="Toyoda A."/>
            <person name="Suzuki Y."/>
            <person name="Arimoto A."/>
            <person name="Ishii H."/>
            <person name="Satoh N."/>
            <person name="Nishiyama T."/>
            <person name="Hasebe M."/>
            <person name="Maruyama T."/>
            <person name="Minagawa J."/>
            <person name="Obokata J."/>
            <person name="Shigenobu S."/>
        </authorList>
    </citation>
    <scope>NUCLEOTIDE SEQUENCE [LARGE SCALE GENOMIC DNA]</scope>
</reference>
<dbReference type="AlphaFoldDB" id="A0AAV4CTD1"/>
<keyword evidence="2" id="KW-1185">Reference proteome</keyword>
<dbReference type="Proteomes" id="UP000735302">
    <property type="component" value="Unassembled WGS sequence"/>
</dbReference>
<gene>
    <name evidence="1" type="ORF">PoB_006166500</name>
</gene>
<evidence type="ECO:0000313" key="2">
    <source>
        <dbReference type="Proteomes" id="UP000735302"/>
    </source>
</evidence>
<protein>
    <submittedName>
        <fullName evidence="1">Uncharacterized protein</fullName>
    </submittedName>
</protein>
<proteinExistence type="predicted"/>
<evidence type="ECO:0000313" key="1">
    <source>
        <dbReference type="EMBL" id="GFO35160.1"/>
    </source>
</evidence>